<comment type="caution">
    <text evidence="15">The sequence shown here is derived from an EMBL/GenBank/DDBJ whole genome shotgun (WGS) entry which is preliminary data.</text>
</comment>
<dbReference type="Pfam" id="PF00085">
    <property type="entry name" value="Thioredoxin"/>
    <property type="match status" value="2"/>
</dbReference>
<dbReference type="CDD" id="cd02982">
    <property type="entry name" value="PDI_b'_family"/>
    <property type="match status" value="1"/>
</dbReference>
<evidence type="ECO:0000256" key="10">
    <source>
        <dbReference type="ARBA" id="ARBA00023284"/>
    </source>
</evidence>
<evidence type="ECO:0000256" key="1">
    <source>
        <dbReference type="ARBA" id="ARBA00001182"/>
    </source>
</evidence>
<comment type="subcellular location">
    <subcellularLocation>
        <location evidence="2">Endoplasmic reticulum lumen</location>
    </subcellularLocation>
</comment>
<protein>
    <recommendedName>
        <fullName evidence="4 13">Protein disulfide-isomerase</fullName>
        <ecNumber evidence="4 13">5.3.4.1</ecNumber>
    </recommendedName>
</protein>
<feature type="domain" description="Thioredoxin" evidence="14">
    <location>
        <begin position="30"/>
        <end position="146"/>
    </location>
</feature>
<evidence type="ECO:0000256" key="4">
    <source>
        <dbReference type="ARBA" id="ARBA00012723"/>
    </source>
</evidence>
<keyword evidence="9 13" id="KW-0413">Isomerase</keyword>
<dbReference type="GO" id="GO:0005788">
    <property type="term" value="C:endoplasmic reticulum lumen"/>
    <property type="evidence" value="ECO:0007669"/>
    <property type="project" value="UniProtKB-SubCell"/>
</dbReference>
<keyword evidence="16" id="KW-1185">Reference proteome</keyword>
<dbReference type="PRINTS" id="PR00421">
    <property type="entry name" value="THIOREDOXIN"/>
</dbReference>
<dbReference type="FunFam" id="3.40.30.10:FF:000045">
    <property type="entry name" value="Disulfide-isomerase A3"/>
    <property type="match status" value="1"/>
</dbReference>
<evidence type="ECO:0000256" key="12">
    <source>
        <dbReference type="RuleBase" id="RU004208"/>
    </source>
</evidence>
<dbReference type="InterPro" id="IPR036249">
    <property type="entry name" value="Thioredoxin-like_sf"/>
</dbReference>
<evidence type="ECO:0000256" key="3">
    <source>
        <dbReference type="ARBA" id="ARBA00006347"/>
    </source>
</evidence>
<dbReference type="PANTHER" id="PTHR18929">
    <property type="entry name" value="PROTEIN DISULFIDE ISOMERASE"/>
    <property type="match status" value="1"/>
</dbReference>
<reference evidence="15 16" key="1">
    <citation type="journal article" date="2002" name="Nature">
        <title>Genome sequence and comparative analysis of the model rodent malaria parasite Plasmodium yoelii yoelii.</title>
        <authorList>
            <person name="Carlton J.M."/>
            <person name="Angiuoli S.V."/>
            <person name="Suh B.B."/>
            <person name="Kooij T.W."/>
            <person name="Pertea M."/>
            <person name="Silva J.C."/>
            <person name="Ermolaeva M.D."/>
            <person name="Allen J.E."/>
            <person name="Selengut J.D."/>
            <person name="Koo H.L."/>
            <person name="Peterson J.D."/>
            <person name="Pop M."/>
            <person name="Kosack D.S."/>
            <person name="Shumway M.F."/>
            <person name="Bidwell S.L."/>
            <person name="Shallom S.J."/>
            <person name="van Aken S.E."/>
            <person name="Riedmuller S.B."/>
            <person name="Feldblyum T.V."/>
            <person name="Cho J.K."/>
            <person name="Quackenbush J."/>
            <person name="Sedegah M."/>
            <person name="Shoaibi A."/>
            <person name="Cummings L.M."/>
            <person name="Florens L."/>
            <person name="Yates J.R."/>
            <person name="Raine J.D."/>
            <person name="Sinden R.E."/>
            <person name="Harris M.A."/>
            <person name="Cunningham D.A."/>
            <person name="Preiser P.R."/>
            <person name="Bergman L.W."/>
            <person name="Vaidya A.B."/>
            <person name="van Lin L.H."/>
            <person name="Janse C.J."/>
            <person name="Waters A.P."/>
            <person name="Smith H.O."/>
            <person name="White O.R."/>
            <person name="Salzberg S.L."/>
            <person name="Venter J.C."/>
            <person name="Fraser C.M."/>
            <person name="Hoffman S.L."/>
            <person name="Gardner M.J."/>
            <person name="Carucci D.J."/>
        </authorList>
    </citation>
    <scope>NUCLEOTIDE SEQUENCE [LARGE SCALE GENOMIC DNA]</scope>
    <source>
        <strain evidence="15 16">17XNL</strain>
    </source>
</reference>
<evidence type="ECO:0000256" key="6">
    <source>
        <dbReference type="ARBA" id="ARBA00022737"/>
    </source>
</evidence>
<dbReference type="FunFam" id="3.40.30.10:FF:000023">
    <property type="entry name" value="Protein disulfide-isomerase"/>
    <property type="match status" value="1"/>
</dbReference>
<sequence length="491" mass="56265">GVYLNKAPKMNTKYISFLLFLIPFVFKNYVRSHEDLFNEHITSIHDGELSNFITKNDIVLVMFYAPWCGHCKRLIPEYNEAAIMLSEKKSEIKLASVDATIERGLSQEYGITGYPTMILFNKKNRINYGGGRTAQTIVDWILQMTGPVSTEITGNIEDVLKEKNINVAFYMEYTSEDNELFKMFNEVGDKNREIAKYFMKKNDKHNKIYCYRKDEKTVEYDEKTPLNDFVSIESFPLFGEINTENYRFYAESPKELVWVCATVEQYNEIKEEVRLAAAELRNKTHFVLLNIPEYADHAKASLGINEFPGLAYQSSEGRYLLTNPQQSLKNHKDIISFFKDVEAGKIEKSLKSEPIPEEDKNAAVKVVVGNSFIDVVLNSGKDVLIEIYAPWCGHCKKLEPVYEELGRKLKKYDHIIVAKMDGTLNETALKEFEWSGFPTIFFVKAGSKIPLPYEGERTLKGFVDFLNKHSTKTPITIDGVSQSDEGSSEEL</sequence>
<dbReference type="GO" id="GO:0003756">
    <property type="term" value="F:protein disulfide isomerase activity"/>
    <property type="evidence" value="ECO:0007669"/>
    <property type="project" value="UniProtKB-EC"/>
</dbReference>
<dbReference type="InterPro" id="IPR017937">
    <property type="entry name" value="Thioredoxin_CS"/>
</dbReference>
<keyword evidence="10 11" id="KW-0676">Redox-active center</keyword>
<feature type="domain" description="Thioredoxin" evidence="14">
    <location>
        <begin position="349"/>
        <end position="471"/>
    </location>
</feature>
<evidence type="ECO:0000256" key="8">
    <source>
        <dbReference type="ARBA" id="ARBA00023157"/>
    </source>
</evidence>
<organism evidence="15 16">
    <name type="scientific">Plasmodium yoelii yoelii</name>
    <dbReference type="NCBI Taxonomy" id="73239"/>
    <lineage>
        <taxon>Eukaryota</taxon>
        <taxon>Sar</taxon>
        <taxon>Alveolata</taxon>
        <taxon>Apicomplexa</taxon>
        <taxon>Aconoidasida</taxon>
        <taxon>Haemosporida</taxon>
        <taxon>Plasmodiidae</taxon>
        <taxon>Plasmodium</taxon>
        <taxon>Plasmodium (Vinckeia)</taxon>
    </lineage>
</organism>
<dbReference type="EMBL" id="AABL01000173">
    <property type="protein sequence ID" value="EAA17481.1"/>
    <property type="molecule type" value="Genomic_DNA"/>
</dbReference>
<feature type="disulfide bond" description="Redox-active" evidence="11">
    <location>
        <begin position="392"/>
        <end position="395"/>
    </location>
</feature>
<evidence type="ECO:0000256" key="9">
    <source>
        <dbReference type="ARBA" id="ARBA00023235"/>
    </source>
</evidence>
<gene>
    <name evidence="15" type="ORF">PY00638</name>
</gene>
<evidence type="ECO:0000259" key="14">
    <source>
        <dbReference type="PROSITE" id="PS51352"/>
    </source>
</evidence>
<dbReference type="GO" id="GO:0034976">
    <property type="term" value="P:response to endoplasmic reticulum stress"/>
    <property type="evidence" value="ECO:0007669"/>
    <property type="project" value="TreeGrafter"/>
</dbReference>
<dbReference type="Proteomes" id="UP000008553">
    <property type="component" value="Unassembled WGS sequence"/>
</dbReference>
<evidence type="ECO:0000313" key="15">
    <source>
        <dbReference type="EMBL" id="EAA17481.1"/>
    </source>
</evidence>
<keyword evidence="5" id="KW-0732">Signal</keyword>
<evidence type="ECO:0000256" key="5">
    <source>
        <dbReference type="ARBA" id="ARBA00022729"/>
    </source>
</evidence>
<dbReference type="PANTHER" id="PTHR18929:SF132">
    <property type="entry name" value="PROTEIN DISULFIDE-ISOMERASE A3"/>
    <property type="match status" value="1"/>
</dbReference>
<dbReference type="NCBIfam" id="TIGR01130">
    <property type="entry name" value="ER_PDI_fam"/>
    <property type="match status" value="1"/>
</dbReference>
<dbReference type="InParanoid" id="Q7RRT0"/>
<dbReference type="BRENDA" id="5.3.4.1">
    <property type="organism ID" value="4895"/>
</dbReference>
<proteinExistence type="inferred from homology"/>
<name>Q7RRT0_PLAYO</name>
<dbReference type="InterPro" id="IPR005792">
    <property type="entry name" value="Prot_disulphide_isomerase"/>
</dbReference>
<evidence type="ECO:0000313" key="16">
    <source>
        <dbReference type="Proteomes" id="UP000008553"/>
    </source>
</evidence>
<dbReference type="Pfam" id="PF13848">
    <property type="entry name" value="Thioredoxin_6"/>
    <property type="match status" value="1"/>
</dbReference>
<comment type="catalytic activity">
    <reaction evidence="1 13">
        <text>Catalyzes the rearrangement of -S-S- bonds in proteins.</text>
        <dbReference type="EC" id="5.3.4.1"/>
    </reaction>
</comment>
<dbReference type="PaxDb" id="73239-Q7RRT0"/>
<dbReference type="KEGG" id="pyo:PY17X_0703100"/>
<dbReference type="FunCoup" id="Q7RRT0">
    <property type="interactions" value="298"/>
</dbReference>
<evidence type="ECO:0000256" key="2">
    <source>
        <dbReference type="ARBA" id="ARBA00004319"/>
    </source>
</evidence>
<dbReference type="InterPro" id="IPR013766">
    <property type="entry name" value="Thioredoxin_domain"/>
</dbReference>
<dbReference type="STRING" id="73239.Q7RRT0"/>
<dbReference type="SUPFAM" id="SSF52833">
    <property type="entry name" value="Thioredoxin-like"/>
    <property type="match status" value="3"/>
</dbReference>
<dbReference type="CDD" id="cd02961">
    <property type="entry name" value="PDI_a_family"/>
    <property type="match status" value="1"/>
</dbReference>
<dbReference type="InterPro" id="IPR005788">
    <property type="entry name" value="PDI_thioredoxin-like_dom"/>
</dbReference>
<dbReference type="PROSITE" id="PS51352">
    <property type="entry name" value="THIOREDOXIN_2"/>
    <property type="match status" value="2"/>
</dbReference>
<evidence type="ECO:0000256" key="11">
    <source>
        <dbReference type="PIRSR" id="PIRSR605792-51"/>
    </source>
</evidence>
<evidence type="ECO:0000256" key="7">
    <source>
        <dbReference type="ARBA" id="ARBA00022824"/>
    </source>
</evidence>
<dbReference type="CDD" id="cd02995">
    <property type="entry name" value="PDI_a_PDI_a'_C"/>
    <property type="match status" value="1"/>
</dbReference>
<evidence type="ECO:0000256" key="13">
    <source>
        <dbReference type="RuleBase" id="RU361130"/>
    </source>
</evidence>
<feature type="non-terminal residue" evidence="15">
    <location>
        <position position="1"/>
    </location>
</feature>
<feature type="disulfide bond" description="Redox-active" evidence="11">
    <location>
        <begin position="68"/>
        <end position="71"/>
    </location>
</feature>
<dbReference type="EC" id="5.3.4.1" evidence="4 13"/>
<keyword evidence="8 11" id="KW-1015">Disulfide bond</keyword>
<comment type="similarity">
    <text evidence="3 12">Belongs to the protein disulfide isomerase family.</text>
</comment>
<dbReference type="GO" id="GO:0006457">
    <property type="term" value="P:protein folding"/>
    <property type="evidence" value="ECO:0007669"/>
    <property type="project" value="TreeGrafter"/>
</dbReference>
<dbReference type="PROSITE" id="PS00194">
    <property type="entry name" value="THIOREDOXIN_1"/>
    <property type="match status" value="2"/>
</dbReference>
<dbReference type="AlphaFoldDB" id="Q7RRT0"/>
<accession>Q7RRT0</accession>
<dbReference type="NCBIfam" id="TIGR01126">
    <property type="entry name" value="pdi_dom"/>
    <property type="match status" value="1"/>
</dbReference>
<keyword evidence="6" id="KW-0677">Repeat</keyword>
<keyword evidence="7" id="KW-0256">Endoplasmic reticulum</keyword>
<dbReference type="Gene3D" id="3.40.30.10">
    <property type="entry name" value="Glutaredoxin"/>
    <property type="match status" value="3"/>
</dbReference>